<name>A0AA86VBM7_9EUKA</name>
<dbReference type="EMBL" id="CATOUU010000952">
    <property type="protein sequence ID" value="CAI9962143.1"/>
    <property type="molecule type" value="Genomic_DNA"/>
</dbReference>
<dbReference type="Proteomes" id="UP001642409">
    <property type="component" value="Unassembled WGS sequence"/>
</dbReference>
<keyword evidence="3" id="KW-1185">Reference proteome</keyword>
<proteinExistence type="predicted"/>
<evidence type="ECO:0000313" key="2">
    <source>
        <dbReference type="EMBL" id="CAL5976550.1"/>
    </source>
</evidence>
<evidence type="ECO:0000313" key="1">
    <source>
        <dbReference type="EMBL" id="CAI9962143.1"/>
    </source>
</evidence>
<reference evidence="1" key="1">
    <citation type="submission" date="2023-06" db="EMBL/GenBank/DDBJ databases">
        <authorList>
            <person name="Kurt Z."/>
        </authorList>
    </citation>
    <scope>NUCLEOTIDE SEQUENCE</scope>
</reference>
<sequence length="155" mass="17716">MFTFTIHVYNLKIPFGSGRCIHSCRQKIILNSCNYDTLSKPYIDGNTGADSLCSTRNLCRSSVEDFDADSGKTISKICQDSFLNKAGYFPNGHHPVEQVRNTLQNPQSCQQEKLQLQTEQQQQESSEQCKQTVNIIYNNNYFGQNNFEKQKSIIM</sequence>
<protein>
    <submittedName>
        <fullName evidence="2">Hypothetical_protein</fullName>
    </submittedName>
</protein>
<dbReference type="AlphaFoldDB" id="A0AA86VBM7"/>
<dbReference type="EMBL" id="CAXDID020000007">
    <property type="protein sequence ID" value="CAL5976550.1"/>
    <property type="molecule type" value="Genomic_DNA"/>
</dbReference>
<gene>
    <name evidence="2" type="ORF">HINF_LOCUS3872</name>
    <name evidence="1" type="ORF">HINF_LOCUS49788</name>
</gene>
<organism evidence="1">
    <name type="scientific">Hexamita inflata</name>
    <dbReference type="NCBI Taxonomy" id="28002"/>
    <lineage>
        <taxon>Eukaryota</taxon>
        <taxon>Metamonada</taxon>
        <taxon>Diplomonadida</taxon>
        <taxon>Hexamitidae</taxon>
        <taxon>Hexamitinae</taxon>
        <taxon>Hexamita</taxon>
    </lineage>
</organism>
<reference evidence="2 3" key="2">
    <citation type="submission" date="2024-07" db="EMBL/GenBank/DDBJ databases">
        <authorList>
            <person name="Akdeniz Z."/>
        </authorList>
    </citation>
    <scope>NUCLEOTIDE SEQUENCE [LARGE SCALE GENOMIC DNA]</scope>
</reference>
<evidence type="ECO:0000313" key="3">
    <source>
        <dbReference type="Proteomes" id="UP001642409"/>
    </source>
</evidence>
<comment type="caution">
    <text evidence="1">The sequence shown here is derived from an EMBL/GenBank/DDBJ whole genome shotgun (WGS) entry which is preliminary data.</text>
</comment>
<accession>A0AA86VBM7</accession>